<geneLocation type="plasmid" evidence="1">
    <name>pCQ4</name>
</geneLocation>
<name>I0CED7_9ACTN</name>
<dbReference type="EMBL" id="JQ340175">
    <property type="protein sequence ID" value="AFH75150.1"/>
    <property type="molecule type" value="Genomic_DNA"/>
</dbReference>
<organism evidence="1">
    <name type="scientific">Streptomyces sp. W75</name>
    <dbReference type="NCBI Taxonomy" id="1170711"/>
    <lineage>
        <taxon>Bacteria</taxon>
        <taxon>Bacillati</taxon>
        <taxon>Actinomycetota</taxon>
        <taxon>Actinomycetes</taxon>
        <taxon>Kitasatosporales</taxon>
        <taxon>Streptomycetaceae</taxon>
        <taxon>Streptomyces</taxon>
    </lineage>
</organism>
<sequence length="80" mass="8452">MSASSVWPGRMSSGRGAGMVARTVRCRCWRSHTGPRPDGVGWRMGRLQRRQCVVVCVLGAGAAGGVSPGRGSVVMGRPRQ</sequence>
<accession>I0CED7</accession>
<reference evidence="1" key="1">
    <citation type="submission" date="2011-12" db="EMBL/GenBank/DDBJ databases">
        <title>Complete nucleotide sequence of Streptomyces circular plasmid pCQ4.</title>
        <authorList>
            <person name="Cheng Q."/>
            <person name="Tian X."/>
            <person name="Qin Z."/>
        </authorList>
    </citation>
    <scope>NUCLEOTIDE SEQUENCE</scope>
    <source>
        <strain evidence="1">W75</strain>
        <plasmid evidence="1">pCQ4</plasmid>
    </source>
</reference>
<gene>
    <name evidence="1" type="ORF">pCQ4.25</name>
</gene>
<evidence type="ECO:0000313" key="1">
    <source>
        <dbReference type="EMBL" id="AFH75150.1"/>
    </source>
</evidence>
<keyword evidence="1" id="KW-0614">Plasmid</keyword>
<protein>
    <submittedName>
        <fullName evidence="1">Uncharacterized protein</fullName>
    </submittedName>
</protein>
<dbReference type="AlphaFoldDB" id="I0CED7"/>
<proteinExistence type="predicted"/>